<dbReference type="CDD" id="cd04301">
    <property type="entry name" value="NAT_SF"/>
    <property type="match status" value="1"/>
</dbReference>
<accession>A0ABU3TQH5</accession>
<evidence type="ECO:0000259" key="1">
    <source>
        <dbReference type="PROSITE" id="PS51186"/>
    </source>
</evidence>
<keyword evidence="2" id="KW-0012">Acyltransferase</keyword>
<dbReference type="RefSeq" id="WP_316070286.1">
    <property type="nucleotide sequence ID" value="NZ_JAVNWW010000001.1"/>
</dbReference>
<sequence>MESKTNKIIQADSDALIAAVFEIRTEVFVHEQKCLPSEEFDELDAQAIHFLLLENDHPVSTGRIRKTDKGIKIERIATLKESRGKGYASQMIRHLMQEAQQHFPEQTYFYLHAQVEVMPLYRSLGFEPYGRTFIEADIVHQAMELQLN</sequence>
<dbReference type="PROSITE" id="PS51186">
    <property type="entry name" value="GNAT"/>
    <property type="match status" value="1"/>
</dbReference>
<dbReference type="SUPFAM" id="SSF55729">
    <property type="entry name" value="Acyl-CoA N-acyltransferases (Nat)"/>
    <property type="match status" value="1"/>
</dbReference>
<dbReference type="InterPro" id="IPR000182">
    <property type="entry name" value="GNAT_dom"/>
</dbReference>
<evidence type="ECO:0000313" key="2">
    <source>
        <dbReference type="EMBL" id="MDU0808065.1"/>
    </source>
</evidence>
<proteinExistence type="predicted"/>
<dbReference type="EC" id="2.3.1.-" evidence="2"/>
<dbReference type="Proteomes" id="UP001249959">
    <property type="component" value="Unassembled WGS sequence"/>
</dbReference>
<dbReference type="InterPro" id="IPR016181">
    <property type="entry name" value="Acyl_CoA_acyltransferase"/>
</dbReference>
<protein>
    <submittedName>
        <fullName evidence="2">GNAT family N-acetyltransferase</fullName>
        <ecNumber evidence="2">2.3.1.-</ecNumber>
    </submittedName>
</protein>
<keyword evidence="2" id="KW-0808">Transferase</keyword>
<feature type="domain" description="N-acetyltransferase" evidence="1">
    <location>
        <begin position="7"/>
        <end position="148"/>
    </location>
</feature>
<keyword evidence="3" id="KW-1185">Reference proteome</keyword>
<name>A0ABU3TQH5_9BACT</name>
<reference evidence="2 3" key="1">
    <citation type="submission" date="2023-09" db="EMBL/GenBank/DDBJ databases">
        <title>Aquirufa genomes.</title>
        <authorList>
            <person name="Pitt A."/>
        </authorList>
    </citation>
    <scope>NUCLEOTIDE SEQUENCE [LARGE SCALE GENOMIC DNA]</scope>
    <source>
        <strain evidence="2 3">LEOWEIH-7C</strain>
    </source>
</reference>
<dbReference type="GO" id="GO:0016746">
    <property type="term" value="F:acyltransferase activity"/>
    <property type="evidence" value="ECO:0007669"/>
    <property type="project" value="UniProtKB-KW"/>
</dbReference>
<dbReference type="EMBL" id="JAVNWW010000001">
    <property type="protein sequence ID" value="MDU0808065.1"/>
    <property type="molecule type" value="Genomic_DNA"/>
</dbReference>
<dbReference type="InterPro" id="IPR039143">
    <property type="entry name" value="GNPNAT1-like"/>
</dbReference>
<comment type="caution">
    <text evidence="2">The sequence shown here is derived from an EMBL/GenBank/DDBJ whole genome shotgun (WGS) entry which is preliminary data.</text>
</comment>
<organism evidence="2 3">
    <name type="scientific">Aquirufa regiilacus</name>
    <dbReference type="NCBI Taxonomy" id="3024868"/>
    <lineage>
        <taxon>Bacteria</taxon>
        <taxon>Pseudomonadati</taxon>
        <taxon>Bacteroidota</taxon>
        <taxon>Cytophagia</taxon>
        <taxon>Cytophagales</taxon>
        <taxon>Flectobacillaceae</taxon>
        <taxon>Aquirufa</taxon>
    </lineage>
</organism>
<dbReference type="Pfam" id="PF13673">
    <property type="entry name" value="Acetyltransf_10"/>
    <property type="match status" value="1"/>
</dbReference>
<gene>
    <name evidence="2" type="ORF">PQG45_03330</name>
</gene>
<dbReference type="PANTHER" id="PTHR13355:SF11">
    <property type="entry name" value="GLUCOSAMINE 6-PHOSPHATE N-ACETYLTRANSFERASE"/>
    <property type="match status" value="1"/>
</dbReference>
<dbReference type="Gene3D" id="3.40.630.30">
    <property type="match status" value="1"/>
</dbReference>
<evidence type="ECO:0000313" key="3">
    <source>
        <dbReference type="Proteomes" id="UP001249959"/>
    </source>
</evidence>
<dbReference type="PANTHER" id="PTHR13355">
    <property type="entry name" value="GLUCOSAMINE 6-PHOSPHATE N-ACETYLTRANSFERASE"/>
    <property type="match status" value="1"/>
</dbReference>